<evidence type="ECO:0000256" key="1">
    <source>
        <dbReference type="SAM" id="SignalP"/>
    </source>
</evidence>
<proteinExistence type="predicted"/>
<dbReference type="RefSeq" id="WP_187705889.1">
    <property type="nucleotide sequence ID" value="NZ_CP060822.1"/>
</dbReference>
<keyword evidence="3" id="KW-1185">Reference proteome</keyword>
<dbReference type="Proteomes" id="UP000516013">
    <property type="component" value="Chromosome"/>
</dbReference>
<dbReference type="Gene3D" id="1.25.40.10">
    <property type="entry name" value="Tetratricopeptide repeat domain"/>
    <property type="match status" value="1"/>
</dbReference>
<dbReference type="InterPro" id="IPR011990">
    <property type="entry name" value="TPR-like_helical_dom_sf"/>
</dbReference>
<reference evidence="2 3" key="1">
    <citation type="submission" date="2020-08" db="EMBL/GenBank/DDBJ databases">
        <title>Complete genome sequence of Raphidiopsis curvispora isolated from drinking water reservoir in South Korea.</title>
        <authorList>
            <person name="Jeong J."/>
        </authorList>
    </citation>
    <scope>NUCLEOTIDE SEQUENCE [LARGE SCALE GENOMIC DNA]</scope>
    <source>
        <strain evidence="2 3">GIHE-G1</strain>
    </source>
</reference>
<feature type="signal peptide" evidence="1">
    <location>
        <begin position="1"/>
        <end position="25"/>
    </location>
</feature>
<dbReference type="KEGG" id="ccur:IAR63_15495"/>
<sequence>MKIKETLVSLILVGGAMTIGSQAIAEDFSSIKNSSPLNASSQLWQTNNPGVNNFNGYGQFTQLGLSRYTQDGIPYKIQNVQVSSSDVCEYINMAISAFGSGDFQKAKMILDVVVELDPNTSYAYVLRGLSFLMLESPKSALTNLEKGVSLLIREDDSESQYLAEMVNNLIPMVKLLYSL</sequence>
<dbReference type="EMBL" id="CP060822">
    <property type="protein sequence ID" value="QNP29221.1"/>
    <property type="molecule type" value="Genomic_DNA"/>
</dbReference>
<protein>
    <submittedName>
        <fullName evidence="2">Uncharacterized protein</fullName>
    </submittedName>
</protein>
<organism evidence="2 3">
    <name type="scientific">Cylindrospermopsis curvispora GIHE-G1</name>
    <dbReference type="NCBI Taxonomy" id="2666332"/>
    <lineage>
        <taxon>Bacteria</taxon>
        <taxon>Bacillati</taxon>
        <taxon>Cyanobacteriota</taxon>
        <taxon>Cyanophyceae</taxon>
        <taxon>Nostocales</taxon>
        <taxon>Aphanizomenonaceae</taxon>
        <taxon>Cylindrospermopsis</taxon>
    </lineage>
</organism>
<evidence type="ECO:0000313" key="3">
    <source>
        <dbReference type="Proteomes" id="UP000516013"/>
    </source>
</evidence>
<dbReference type="SUPFAM" id="SSF48452">
    <property type="entry name" value="TPR-like"/>
    <property type="match status" value="1"/>
</dbReference>
<name>A0A7H0EZK5_9CYAN</name>
<dbReference type="AlphaFoldDB" id="A0A7H0EZK5"/>
<accession>A0A7H0EZK5</accession>
<gene>
    <name evidence="2" type="ORF">IAR63_15495</name>
</gene>
<feature type="chain" id="PRO_5028946488" evidence="1">
    <location>
        <begin position="26"/>
        <end position="179"/>
    </location>
</feature>
<evidence type="ECO:0000313" key="2">
    <source>
        <dbReference type="EMBL" id="QNP29221.1"/>
    </source>
</evidence>
<keyword evidence="1" id="KW-0732">Signal</keyword>